<accession>A0A095SGE8</accession>
<dbReference type="Proteomes" id="UP000029444">
    <property type="component" value="Unassembled WGS sequence"/>
</dbReference>
<dbReference type="PATRIC" id="fig|1177154.3.peg.3136"/>
<evidence type="ECO:0000313" key="4">
    <source>
        <dbReference type="EMBL" id="KGD63671.1"/>
    </source>
</evidence>
<keyword evidence="5" id="KW-1185">Reference proteome</keyword>
<dbReference type="SUPFAM" id="SSF56925">
    <property type="entry name" value="OMPA-like"/>
    <property type="match status" value="1"/>
</dbReference>
<dbReference type="AlphaFoldDB" id="A0A095SGE8"/>
<dbReference type="EMBL" id="ARXV01000015">
    <property type="protein sequence ID" value="KGD63671.1"/>
    <property type="molecule type" value="Genomic_DNA"/>
</dbReference>
<evidence type="ECO:0000313" key="5">
    <source>
        <dbReference type="Proteomes" id="UP000029444"/>
    </source>
</evidence>
<feature type="signal peptide" evidence="2">
    <location>
        <begin position="1"/>
        <end position="23"/>
    </location>
</feature>
<sequence>MKVIMRGALLLSCSLFVTQGAWAAGPYIGGNYSQIQYDNEEFDTDTLKIDAATLNAGLELTEFFAIEARGGVGLDEDSQGIADFELDHLYGGYLKLGLPISETVRPYVIGGYTKAKGTVSVDGDIAGVSYSYSDSENFEDESYGAGLDMNITDTLGANLEYMRYIDTDEEEISGISVGLRSAF</sequence>
<dbReference type="RefSeq" id="WP_035234322.1">
    <property type="nucleotide sequence ID" value="NZ_ARXV01000015.1"/>
</dbReference>
<reference evidence="4 5" key="1">
    <citation type="submission" date="2012-09" db="EMBL/GenBank/DDBJ databases">
        <title>Genome Sequence of alkane-degrading Bacterium Alcanivorax sp. 19-m-6.</title>
        <authorList>
            <person name="Lai Q."/>
            <person name="Shao Z."/>
        </authorList>
    </citation>
    <scope>NUCLEOTIDE SEQUENCE [LARGE SCALE GENOMIC DNA]</scope>
    <source>
        <strain evidence="4 5">19-m-6</strain>
    </source>
</reference>
<dbReference type="STRING" id="1177154.Y5S_03094"/>
<evidence type="ECO:0000256" key="2">
    <source>
        <dbReference type="SAM" id="SignalP"/>
    </source>
</evidence>
<gene>
    <name evidence="4" type="ORF">Y5S_03094</name>
</gene>
<keyword evidence="1 2" id="KW-0732">Signal</keyword>
<feature type="chain" id="PRO_5001910964" description="Outer membrane protein beta-barrel domain-containing protein" evidence="2">
    <location>
        <begin position="24"/>
        <end position="183"/>
    </location>
</feature>
<comment type="caution">
    <text evidence="4">The sequence shown here is derived from an EMBL/GenBank/DDBJ whole genome shotgun (WGS) entry which is preliminary data.</text>
</comment>
<dbReference type="Pfam" id="PF13505">
    <property type="entry name" value="OMP_b-brl"/>
    <property type="match status" value="1"/>
</dbReference>
<organism evidence="4 5">
    <name type="scientific">Alcanivorax nanhaiticus</name>
    <dbReference type="NCBI Taxonomy" id="1177154"/>
    <lineage>
        <taxon>Bacteria</taxon>
        <taxon>Pseudomonadati</taxon>
        <taxon>Pseudomonadota</taxon>
        <taxon>Gammaproteobacteria</taxon>
        <taxon>Oceanospirillales</taxon>
        <taxon>Alcanivoracaceae</taxon>
        <taxon>Alcanivorax</taxon>
    </lineage>
</organism>
<dbReference type="InterPro" id="IPR027385">
    <property type="entry name" value="Beta-barrel_OMP"/>
</dbReference>
<dbReference type="OrthoDB" id="5901526at2"/>
<dbReference type="Gene3D" id="2.40.160.20">
    <property type="match status" value="1"/>
</dbReference>
<proteinExistence type="predicted"/>
<evidence type="ECO:0000256" key="1">
    <source>
        <dbReference type="ARBA" id="ARBA00022729"/>
    </source>
</evidence>
<dbReference type="InterPro" id="IPR011250">
    <property type="entry name" value="OMP/PagP_B-barrel"/>
</dbReference>
<dbReference type="eggNOG" id="COG3637">
    <property type="taxonomic scope" value="Bacteria"/>
</dbReference>
<feature type="domain" description="Outer membrane protein beta-barrel" evidence="3">
    <location>
        <begin position="11"/>
        <end position="179"/>
    </location>
</feature>
<protein>
    <recommendedName>
        <fullName evidence="3">Outer membrane protein beta-barrel domain-containing protein</fullName>
    </recommendedName>
</protein>
<evidence type="ECO:0000259" key="3">
    <source>
        <dbReference type="Pfam" id="PF13505"/>
    </source>
</evidence>
<name>A0A095SGE8_9GAMM</name>